<feature type="domain" description="Integrase catalytic" evidence="1">
    <location>
        <begin position="1"/>
        <end position="52"/>
    </location>
</feature>
<reference evidence="2" key="1">
    <citation type="submission" date="2013-12" db="EMBL/GenBank/DDBJ databases">
        <authorList>
            <person name="Omoto C.K."/>
            <person name="Sibley D."/>
            <person name="Venepally P."/>
            <person name="Hadjithomas M."/>
            <person name="Karamycheva S."/>
            <person name="Brunk B."/>
            <person name="Roos D."/>
            <person name="Caler E."/>
            <person name="Lorenzi H."/>
        </authorList>
    </citation>
    <scope>NUCLEOTIDE SEQUENCE</scope>
</reference>
<dbReference type="PROSITE" id="PS50994">
    <property type="entry name" value="INTEGRASE"/>
    <property type="match status" value="1"/>
</dbReference>
<dbReference type="AlphaFoldDB" id="A0A023AXL3"/>
<organism evidence="2 3">
    <name type="scientific">Gregarina niphandrodes</name>
    <name type="common">Septate eugregarine</name>
    <dbReference type="NCBI Taxonomy" id="110365"/>
    <lineage>
        <taxon>Eukaryota</taxon>
        <taxon>Sar</taxon>
        <taxon>Alveolata</taxon>
        <taxon>Apicomplexa</taxon>
        <taxon>Conoidasida</taxon>
        <taxon>Gregarinasina</taxon>
        <taxon>Eugregarinorida</taxon>
        <taxon>Gregarinidae</taxon>
        <taxon>Gregarina</taxon>
    </lineage>
</organism>
<dbReference type="EMBL" id="AFNH02001315">
    <property type="protein sequence ID" value="EZG43381.1"/>
    <property type="molecule type" value="Genomic_DNA"/>
</dbReference>
<evidence type="ECO:0000313" key="3">
    <source>
        <dbReference type="Proteomes" id="UP000019763"/>
    </source>
</evidence>
<comment type="caution">
    <text evidence="2">The sequence shown here is derived from an EMBL/GenBank/DDBJ whole genome shotgun (WGS) entry which is preliminary data.</text>
</comment>
<sequence length="52" mass="6019">GAVTHWQQYFGVPIAVLVDGGSEFKSQFFQLVMNEWRSKLFVTTPYRPQGNR</sequence>
<evidence type="ECO:0000313" key="2">
    <source>
        <dbReference type="EMBL" id="EZG43381.1"/>
    </source>
</evidence>
<dbReference type="Gene3D" id="3.30.420.10">
    <property type="entry name" value="Ribonuclease H-like superfamily/Ribonuclease H"/>
    <property type="match status" value="1"/>
</dbReference>
<dbReference type="GeneID" id="22915931"/>
<dbReference type="InterPro" id="IPR036397">
    <property type="entry name" value="RNaseH_sf"/>
</dbReference>
<feature type="non-terminal residue" evidence="2">
    <location>
        <position position="52"/>
    </location>
</feature>
<proteinExistence type="predicted"/>
<keyword evidence="3" id="KW-1185">Reference proteome</keyword>
<dbReference type="OrthoDB" id="1713704at2759"/>
<gene>
    <name evidence="2" type="ORF">GNI_174850</name>
</gene>
<feature type="non-terminal residue" evidence="2">
    <location>
        <position position="1"/>
    </location>
</feature>
<dbReference type="SUPFAM" id="SSF53098">
    <property type="entry name" value="Ribonuclease H-like"/>
    <property type="match status" value="1"/>
</dbReference>
<dbReference type="InterPro" id="IPR012337">
    <property type="entry name" value="RNaseH-like_sf"/>
</dbReference>
<name>A0A023AXL3_GRENI</name>
<accession>A0A023AXL3</accession>
<dbReference type="InterPro" id="IPR001584">
    <property type="entry name" value="Integrase_cat-core"/>
</dbReference>
<dbReference type="VEuPathDB" id="CryptoDB:GNI_174850"/>
<dbReference type="Proteomes" id="UP000019763">
    <property type="component" value="Unassembled WGS sequence"/>
</dbReference>
<dbReference type="GO" id="GO:0003676">
    <property type="term" value="F:nucleic acid binding"/>
    <property type="evidence" value="ECO:0007669"/>
    <property type="project" value="InterPro"/>
</dbReference>
<dbReference type="GO" id="GO:0015074">
    <property type="term" value="P:DNA integration"/>
    <property type="evidence" value="ECO:0007669"/>
    <property type="project" value="InterPro"/>
</dbReference>
<protein>
    <submittedName>
        <fullName evidence="2">Integrase core domain protein</fullName>
    </submittedName>
</protein>
<evidence type="ECO:0000259" key="1">
    <source>
        <dbReference type="PROSITE" id="PS50994"/>
    </source>
</evidence>
<dbReference type="RefSeq" id="XP_011133388.1">
    <property type="nucleotide sequence ID" value="XM_011135086.1"/>
</dbReference>